<dbReference type="InterPro" id="IPR000734">
    <property type="entry name" value="TAG_lipase"/>
</dbReference>
<evidence type="ECO:0000256" key="1">
    <source>
        <dbReference type="ARBA" id="ARBA00004613"/>
    </source>
</evidence>
<feature type="chain" id="PRO_5045038945" evidence="5">
    <location>
        <begin position="25"/>
        <end position="373"/>
    </location>
</feature>
<name>A0ABM3MTQ1_GALME</name>
<keyword evidence="5" id="KW-0732">Signal</keyword>
<evidence type="ECO:0000259" key="6">
    <source>
        <dbReference type="Pfam" id="PF00151"/>
    </source>
</evidence>
<organism evidence="7 8">
    <name type="scientific">Galleria mellonella</name>
    <name type="common">Greater wax moth</name>
    <dbReference type="NCBI Taxonomy" id="7137"/>
    <lineage>
        <taxon>Eukaryota</taxon>
        <taxon>Metazoa</taxon>
        <taxon>Ecdysozoa</taxon>
        <taxon>Arthropoda</taxon>
        <taxon>Hexapoda</taxon>
        <taxon>Insecta</taxon>
        <taxon>Pterygota</taxon>
        <taxon>Neoptera</taxon>
        <taxon>Endopterygota</taxon>
        <taxon>Lepidoptera</taxon>
        <taxon>Glossata</taxon>
        <taxon>Ditrysia</taxon>
        <taxon>Pyraloidea</taxon>
        <taxon>Pyralidae</taxon>
        <taxon>Galleriinae</taxon>
        <taxon>Galleria</taxon>
    </lineage>
</organism>
<evidence type="ECO:0000313" key="8">
    <source>
        <dbReference type="RefSeq" id="XP_052754741.1"/>
    </source>
</evidence>
<dbReference type="PANTHER" id="PTHR11610">
    <property type="entry name" value="LIPASE"/>
    <property type="match status" value="1"/>
</dbReference>
<keyword evidence="3" id="KW-0964">Secreted</keyword>
<dbReference type="Gene3D" id="3.40.50.1820">
    <property type="entry name" value="alpha/beta hydrolase"/>
    <property type="match status" value="1"/>
</dbReference>
<reference evidence="8" key="1">
    <citation type="submission" date="2025-08" db="UniProtKB">
        <authorList>
            <consortium name="RefSeq"/>
        </authorList>
    </citation>
    <scope>IDENTIFICATION</scope>
    <source>
        <tissue evidence="8">Whole larvae</tissue>
    </source>
</reference>
<comment type="similarity">
    <text evidence="2 4">Belongs to the AB hydrolase superfamily. Lipase family.</text>
</comment>
<protein>
    <submittedName>
        <fullName evidence="8">Pancreatic lipase-related protein 2-like isoform X1</fullName>
    </submittedName>
</protein>
<evidence type="ECO:0000256" key="4">
    <source>
        <dbReference type="RuleBase" id="RU004262"/>
    </source>
</evidence>
<evidence type="ECO:0000256" key="2">
    <source>
        <dbReference type="ARBA" id="ARBA00010701"/>
    </source>
</evidence>
<keyword evidence="7" id="KW-1185">Reference proteome</keyword>
<evidence type="ECO:0000313" key="7">
    <source>
        <dbReference type="Proteomes" id="UP001652740"/>
    </source>
</evidence>
<evidence type="ECO:0000256" key="3">
    <source>
        <dbReference type="ARBA" id="ARBA00022525"/>
    </source>
</evidence>
<sequence>MCRTEKYWLWSFVVAFFFVQIAQCANLRCYKGSLDNYITSPLENVMFLANSSCIDPTLPTVIYTFGYRGRVDGPATKALISAYLTKKKRNVVLLDWEEEAKSGFFGIPLGYIITAVPRAMKLGDSLGDALVNMAHAGFNMTQVHLLGHSLGAHVMGFAGKRAREQGYVVSRITGLDPARALFEGSFAYKGLDRTCARFVDIIHSDPGGYGTTKSTGTVDIWPNYFGSGGAQPGCAVGDFDMFTPEADTIDDVNINNGTNYTQYFRMITNVINKVKPNLCNHDRSWQYFAESIIHPTMFPAAAATDYDSWVHSNKSADIVYLGDLTNIRARGNFYLSTNSRPFYGKGKAGLQPNNQASVTRRHLSLSRFLKYLR</sequence>
<dbReference type="SUPFAM" id="SSF53474">
    <property type="entry name" value="alpha/beta-Hydrolases"/>
    <property type="match status" value="1"/>
</dbReference>
<dbReference type="RefSeq" id="XP_052754741.1">
    <property type="nucleotide sequence ID" value="XM_052898781.1"/>
</dbReference>
<feature type="domain" description="Lipase" evidence="6">
    <location>
        <begin position="60"/>
        <end position="311"/>
    </location>
</feature>
<dbReference type="Proteomes" id="UP001652740">
    <property type="component" value="Unplaced"/>
</dbReference>
<dbReference type="Pfam" id="PF00151">
    <property type="entry name" value="Lipase"/>
    <property type="match status" value="1"/>
</dbReference>
<dbReference type="PANTHER" id="PTHR11610:SF173">
    <property type="entry name" value="LIPASE DOMAIN-CONTAINING PROTEIN-RELATED"/>
    <property type="match status" value="1"/>
</dbReference>
<comment type="subcellular location">
    <subcellularLocation>
        <location evidence="1">Secreted</location>
    </subcellularLocation>
</comment>
<feature type="signal peptide" evidence="5">
    <location>
        <begin position="1"/>
        <end position="24"/>
    </location>
</feature>
<dbReference type="GeneID" id="113510432"/>
<gene>
    <name evidence="8" type="primary">LOC113510432</name>
</gene>
<dbReference type="InterPro" id="IPR013818">
    <property type="entry name" value="Lipase"/>
</dbReference>
<dbReference type="InterPro" id="IPR029058">
    <property type="entry name" value="AB_hydrolase_fold"/>
</dbReference>
<evidence type="ECO:0000256" key="5">
    <source>
        <dbReference type="SAM" id="SignalP"/>
    </source>
</evidence>
<proteinExistence type="inferred from homology"/>
<accession>A0ABM3MTQ1</accession>